<evidence type="ECO:0000313" key="3">
    <source>
        <dbReference type="Proteomes" id="UP000291269"/>
    </source>
</evidence>
<keyword evidence="3" id="KW-1185">Reference proteome</keyword>
<organism evidence="2 3">
    <name type="scientific">Candidatus Borkfalkia ceftriaxoniphila</name>
    <dbReference type="NCBI Taxonomy" id="2508949"/>
    <lineage>
        <taxon>Bacteria</taxon>
        <taxon>Bacillati</taxon>
        <taxon>Bacillota</taxon>
        <taxon>Clostridia</taxon>
        <taxon>Christensenellales</taxon>
        <taxon>Christensenellaceae</taxon>
        <taxon>Candidatus Borkfalkia</taxon>
    </lineage>
</organism>
<dbReference type="SUPFAM" id="SSF52540">
    <property type="entry name" value="P-loop containing nucleoside triphosphate hydrolases"/>
    <property type="match status" value="1"/>
</dbReference>
<dbReference type="Gene3D" id="3.40.50.300">
    <property type="entry name" value="P-loop containing nucleotide triphosphate hydrolases"/>
    <property type="match status" value="1"/>
</dbReference>
<dbReference type="InterPro" id="IPR027417">
    <property type="entry name" value="P-loop_NTPase"/>
</dbReference>
<dbReference type="PANTHER" id="PTHR42935:SF1">
    <property type="entry name" value="SLR0930 PROTEIN"/>
    <property type="match status" value="1"/>
</dbReference>
<dbReference type="PANTHER" id="PTHR42935">
    <property type="entry name" value="SLR0930 PROTEIN"/>
    <property type="match status" value="1"/>
</dbReference>
<dbReference type="SMART" id="SM00382">
    <property type="entry name" value="AAA"/>
    <property type="match status" value="1"/>
</dbReference>
<dbReference type="Proteomes" id="UP000291269">
    <property type="component" value="Unassembled WGS sequence"/>
</dbReference>
<reference evidence="2 3" key="1">
    <citation type="journal article" date="2019" name="Gut">
        <title>Antibiotics-induced monodominance of a novel gut bacterial order.</title>
        <authorList>
            <person name="Hildebrand F."/>
            <person name="Moitinho-Silva L."/>
            <person name="Blasche S."/>
            <person name="Jahn M.T."/>
            <person name="Gossmann T.I."/>
            <person name="Heuerta-Cepas J."/>
            <person name="Hercog R."/>
            <person name="Luetge M."/>
            <person name="Bahram M."/>
            <person name="Pryszlak A."/>
            <person name="Alves R.J."/>
            <person name="Waszak S.M."/>
            <person name="Zhu A."/>
            <person name="Ye L."/>
            <person name="Costea P.I."/>
            <person name="Aalvink S."/>
            <person name="Belzer C."/>
            <person name="Forslund S.K."/>
            <person name="Sunagawa S."/>
            <person name="Hentschel U."/>
            <person name="Merten C."/>
            <person name="Patil K.R."/>
            <person name="Benes V."/>
            <person name="Bork P."/>
        </authorList>
    </citation>
    <scope>NUCLEOTIDE SEQUENCE [LARGE SCALE GENOMIC DNA]</scope>
    <source>
        <strain evidence="2 3">HDS1380</strain>
    </source>
</reference>
<dbReference type="InterPro" id="IPR008533">
    <property type="entry name" value="DUF815"/>
</dbReference>
<dbReference type="Pfam" id="PF05673">
    <property type="entry name" value="DUF815"/>
    <property type="match status" value="1"/>
</dbReference>
<evidence type="ECO:0000313" key="2">
    <source>
        <dbReference type="EMBL" id="RXZ58191.1"/>
    </source>
</evidence>
<dbReference type="EMBL" id="SDOZ01000003">
    <property type="protein sequence ID" value="RXZ58191.1"/>
    <property type="molecule type" value="Genomic_DNA"/>
</dbReference>
<evidence type="ECO:0000259" key="1">
    <source>
        <dbReference type="SMART" id="SM00382"/>
    </source>
</evidence>
<dbReference type="OrthoDB" id="9812140at2"/>
<gene>
    <name evidence="2" type="ORF">ESZ91_09025</name>
</gene>
<name>A0A4Q2K827_9FIRM</name>
<sequence length="456" mass="51642">MNFRIFIYYITLAVFRQASDGRCGRFFYLFHNFGGNDLIFTENLCIISTIEERGGIMNLEREELILATGAAEDPAMKLFIDAMENDDVRAYARAYALLLEQGSQRNFAEYLADKILFDDNVFARRAFEGKLSPDVVSAFSHDLDIFQRIADACDNPPPKIGAKLSAGFPKIYRGKNNPLFGGEWSGKRTLSKLKEFFRQNGYGIFVGNKAFTFAGGALAPVKYTSNISLYDLKDYEYEKQLVEDNIISFLKNLPYSNMLLYGDKGTGKSSTVHAVLNKYAHEGLRAVEIPKEQVKEINALKELLAELPLKFLIFIDDLSLEENDEKVTSLKASLEGSMNEKADNVMIVATSNRRHILKENFSDRENSVHARDTMEEQLSLSDRFGLTVLFSSTGKREYLSIIRQLASDCKLGMDEEKLFSLAERWAIDKGGRSPRRAKQFIDYVFACLSKNSEIII</sequence>
<proteinExistence type="predicted"/>
<feature type="domain" description="AAA+ ATPase" evidence="1">
    <location>
        <begin position="254"/>
        <end position="382"/>
    </location>
</feature>
<accession>A0A4Q2K827</accession>
<dbReference type="InterPro" id="IPR003593">
    <property type="entry name" value="AAA+_ATPase"/>
</dbReference>
<dbReference type="CDD" id="cd00009">
    <property type="entry name" value="AAA"/>
    <property type="match status" value="1"/>
</dbReference>
<comment type="caution">
    <text evidence="2">The sequence shown here is derived from an EMBL/GenBank/DDBJ whole genome shotgun (WGS) entry which is preliminary data.</text>
</comment>
<dbReference type="AlphaFoldDB" id="A0A4Q2K827"/>
<protein>
    <submittedName>
        <fullName evidence="2">DUF815 domain-containing protein</fullName>
    </submittedName>
</protein>